<dbReference type="PANTHER" id="PTHR33376:SF7">
    <property type="entry name" value="C4-DICARBOXYLATE-BINDING PROTEIN DCTB"/>
    <property type="match status" value="1"/>
</dbReference>
<evidence type="ECO:0000256" key="3">
    <source>
        <dbReference type="ARBA" id="ARBA00022729"/>
    </source>
</evidence>
<feature type="signal peptide" evidence="4">
    <location>
        <begin position="1"/>
        <end position="24"/>
    </location>
</feature>
<dbReference type="Proteomes" id="UP000324285">
    <property type="component" value="Chromosome"/>
</dbReference>
<keyword evidence="2" id="KW-0813">Transport</keyword>
<dbReference type="InterPro" id="IPR004682">
    <property type="entry name" value="TRAP_DctP"/>
</dbReference>
<accession>A0A5C1NJG8</accession>
<organism evidence="5 6">
    <name type="scientific">Halomonas binhaiensis</name>
    <dbReference type="NCBI Taxonomy" id="2562282"/>
    <lineage>
        <taxon>Bacteria</taxon>
        <taxon>Pseudomonadati</taxon>
        <taxon>Pseudomonadota</taxon>
        <taxon>Gammaproteobacteria</taxon>
        <taxon>Oceanospirillales</taxon>
        <taxon>Halomonadaceae</taxon>
        <taxon>Halomonas</taxon>
    </lineage>
</organism>
<dbReference type="InterPro" id="IPR038404">
    <property type="entry name" value="TRAP_DctP_sf"/>
</dbReference>
<name>A0A5C1NJG8_9GAMM</name>
<evidence type="ECO:0000256" key="1">
    <source>
        <dbReference type="ARBA" id="ARBA00009023"/>
    </source>
</evidence>
<sequence>MKQLKRVLVLAASVLVLGAGSAQANEIEIKFGHVGGPGSLFEITTKEFARLANERLEGEANVVIYGSSQLGNDSQMLSKLKLGTIDMALPSSVMSSVAPEFSVFEMPYLIENRDHFRKVRDDVLRDVLGQAAEEKRYHLIGIWENGFRQITNNVRPIVKPDDLKGIKLRTPNGIWRVEMFKSYGANPAPMALSEAFVALQTGAMDGQENPLVQIFSQRFQEVQDYLSLSNHVYTPAYVIAGASWDRLPEHVQEVLEQTAREVEDYALEQGKSLDDSLLSEFEAAGMEINEVDTQAFIEGSAPIYEKFSAEVEGGQQLLDQIEALRP</sequence>
<protein>
    <submittedName>
        <fullName evidence="5">TRAP transporter substrate-binding protein</fullName>
    </submittedName>
</protein>
<keyword evidence="3 4" id="KW-0732">Signal</keyword>
<dbReference type="NCBIfam" id="TIGR00787">
    <property type="entry name" value="dctP"/>
    <property type="match status" value="1"/>
</dbReference>
<dbReference type="Pfam" id="PF03480">
    <property type="entry name" value="DctP"/>
    <property type="match status" value="1"/>
</dbReference>
<comment type="similarity">
    <text evidence="1">Belongs to the bacterial solute-binding protein 7 family.</text>
</comment>
<keyword evidence="6" id="KW-1185">Reference proteome</keyword>
<evidence type="ECO:0000256" key="4">
    <source>
        <dbReference type="SAM" id="SignalP"/>
    </source>
</evidence>
<dbReference type="PIRSF" id="PIRSF006470">
    <property type="entry name" value="DctB"/>
    <property type="match status" value="1"/>
</dbReference>
<dbReference type="OrthoDB" id="9771186at2"/>
<dbReference type="NCBIfam" id="NF037995">
    <property type="entry name" value="TRAP_S1"/>
    <property type="match status" value="1"/>
</dbReference>
<proteinExistence type="inferred from homology"/>
<dbReference type="EMBL" id="CP038437">
    <property type="protein sequence ID" value="QEM82851.1"/>
    <property type="molecule type" value="Genomic_DNA"/>
</dbReference>
<dbReference type="CDD" id="cd13603">
    <property type="entry name" value="PBP2_TRAP_Siap_TeaA_like"/>
    <property type="match status" value="1"/>
</dbReference>
<dbReference type="AlphaFoldDB" id="A0A5C1NJG8"/>
<reference evidence="5" key="1">
    <citation type="submission" date="2021-02" db="EMBL/GenBank/DDBJ databases">
        <title>Strain Y2R2, a novel species of the genus Halomonas.</title>
        <authorList>
            <person name="Huang H."/>
        </authorList>
    </citation>
    <scope>NUCLEOTIDE SEQUENCE</scope>
    <source>
        <strain evidence="5">Y2R2</strain>
    </source>
</reference>
<dbReference type="InterPro" id="IPR018389">
    <property type="entry name" value="DctP_fam"/>
</dbReference>
<evidence type="ECO:0000313" key="6">
    <source>
        <dbReference type="Proteomes" id="UP000324285"/>
    </source>
</evidence>
<gene>
    <name evidence="5" type="ORF">E4T21_15845</name>
</gene>
<evidence type="ECO:0000313" key="5">
    <source>
        <dbReference type="EMBL" id="QEM82851.1"/>
    </source>
</evidence>
<evidence type="ECO:0000256" key="2">
    <source>
        <dbReference type="ARBA" id="ARBA00022448"/>
    </source>
</evidence>
<dbReference type="KEGG" id="hbh:E4T21_15845"/>
<dbReference type="GO" id="GO:0030288">
    <property type="term" value="C:outer membrane-bounded periplasmic space"/>
    <property type="evidence" value="ECO:0007669"/>
    <property type="project" value="InterPro"/>
</dbReference>
<dbReference type="RefSeq" id="WP_149285973.1">
    <property type="nucleotide sequence ID" value="NZ_CP038437.2"/>
</dbReference>
<dbReference type="GO" id="GO:0055085">
    <property type="term" value="P:transmembrane transport"/>
    <property type="evidence" value="ECO:0007669"/>
    <property type="project" value="InterPro"/>
</dbReference>
<dbReference type="PANTHER" id="PTHR33376">
    <property type="match status" value="1"/>
</dbReference>
<dbReference type="Gene3D" id="3.40.190.170">
    <property type="entry name" value="Bacterial extracellular solute-binding protein, family 7"/>
    <property type="match status" value="1"/>
</dbReference>
<feature type="chain" id="PRO_5022958904" evidence="4">
    <location>
        <begin position="25"/>
        <end position="326"/>
    </location>
</feature>